<comment type="caution">
    <text evidence="1">The sequence shown here is derived from an EMBL/GenBank/DDBJ whole genome shotgun (WGS) entry which is preliminary data.</text>
</comment>
<dbReference type="EMBL" id="BOOR01000028">
    <property type="protein sequence ID" value="GII55656.1"/>
    <property type="molecule type" value="Genomic_DNA"/>
</dbReference>
<dbReference type="AlphaFoldDB" id="A0A8J3XXA2"/>
<dbReference type="SUPFAM" id="SSF55144">
    <property type="entry name" value="LigT-like"/>
    <property type="match status" value="1"/>
</dbReference>
<organism evidence="1 2">
    <name type="scientific">Planotetraspora thailandica</name>
    <dbReference type="NCBI Taxonomy" id="487172"/>
    <lineage>
        <taxon>Bacteria</taxon>
        <taxon>Bacillati</taxon>
        <taxon>Actinomycetota</taxon>
        <taxon>Actinomycetes</taxon>
        <taxon>Streptosporangiales</taxon>
        <taxon>Streptosporangiaceae</taxon>
        <taxon>Planotetraspora</taxon>
    </lineage>
</organism>
<keyword evidence="2" id="KW-1185">Reference proteome</keyword>
<evidence type="ECO:0000313" key="2">
    <source>
        <dbReference type="Proteomes" id="UP000605992"/>
    </source>
</evidence>
<proteinExistence type="predicted"/>
<protein>
    <recommendedName>
        <fullName evidence="3">2'-5' RNA ligase</fullName>
    </recommendedName>
</protein>
<dbReference type="Proteomes" id="UP000605992">
    <property type="component" value="Unassembled WGS sequence"/>
</dbReference>
<dbReference type="Gene3D" id="3.90.1140.10">
    <property type="entry name" value="Cyclic phosphodiesterase"/>
    <property type="match status" value="1"/>
</dbReference>
<gene>
    <name evidence="1" type="ORF">Pth03_40450</name>
</gene>
<dbReference type="Pfam" id="PF13563">
    <property type="entry name" value="2_5_RNA_ligase2"/>
    <property type="match status" value="1"/>
</dbReference>
<evidence type="ECO:0008006" key="3">
    <source>
        <dbReference type="Google" id="ProtNLM"/>
    </source>
</evidence>
<name>A0A8J3XXA2_9ACTN</name>
<dbReference type="InterPro" id="IPR009097">
    <property type="entry name" value="Cyclic_Pdiesterase"/>
</dbReference>
<accession>A0A8J3XXA2</accession>
<sequence length="179" mass="19053">MLTVADFVAGETALIAAVPEAEPVVGEWRSRFDPSVAYGVPAHVTILYPFLRADRIDAGMLADLRALFAAHAPFDVRFSGCGRFPEVLYLAPDPGRPFADLTEAVAARWPEAPPYGGRFDEVVPHLTVADGVPVDVQDTIEAGLAAGLPVAAHVSSVSLHSYDGTIWRNVACFPLGEPS</sequence>
<evidence type="ECO:0000313" key="1">
    <source>
        <dbReference type="EMBL" id="GII55656.1"/>
    </source>
</evidence>
<reference evidence="1" key="1">
    <citation type="submission" date="2021-01" db="EMBL/GenBank/DDBJ databases">
        <title>Whole genome shotgun sequence of Planotetraspora thailandica NBRC 104271.</title>
        <authorList>
            <person name="Komaki H."/>
            <person name="Tamura T."/>
        </authorList>
    </citation>
    <scope>NUCLEOTIDE SEQUENCE</scope>
    <source>
        <strain evidence="1">NBRC 104271</strain>
    </source>
</reference>